<comment type="caution">
    <text evidence="3">The sequence shown here is derived from an EMBL/GenBank/DDBJ whole genome shotgun (WGS) entry which is preliminary data.</text>
</comment>
<gene>
    <name evidence="3" type="ORF">LCGC14_2062870</name>
</gene>
<protein>
    <recommendedName>
        <fullName evidence="2">Acyltransferase 3 domain-containing protein</fullName>
    </recommendedName>
</protein>
<feature type="domain" description="Acyltransferase 3" evidence="2">
    <location>
        <begin position="16"/>
        <end position="330"/>
    </location>
</feature>
<reference evidence="3" key="1">
    <citation type="journal article" date="2015" name="Nature">
        <title>Complex archaea that bridge the gap between prokaryotes and eukaryotes.</title>
        <authorList>
            <person name="Spang A."/>
            <person name="Saw J.H."/>
            <person name="Jorgensen S.L."/>
            <person name="Zaremba-Niedzwiedzka K."/>
            <person name="Martijn J."/>
            <person name="Lind A.E."/>
            <person name="van Eijk R."/>
            <person name="Schleper C."/>
            <person name="Guy L."/>
            <person name="Ettema T.J."/>
        </authorList>
    </citation>
    <scope>NUCLEOTIDE SEQUENCE</scope>
</reference>
<evidence type="ECO:0000256" key="1">
    <source>
        <dbReference type="SAM" id="Phobius"/>
    </source>
</evidence>
<feature type="transmembrane region" description="Helical" evidence="1">
    <location>
        <begin position="111"/>
        <end position="133"/>
    </location>
</feature>
<feature type="transmembrane region" description="Helical" evidence="1">
    <location>
        <begin position="278"/>
        <end position="302"/>
    </location>
</feature>
<accession>A0A0F9GZ51</accession>
<feature type="transmembrane region" description="Helical" evidence="1">
    <location>
        <begin position="308"/>
        <end position="330"/>
    </location>
</feature>
<feature type="transmembrane region" description="Helical" evidence="1">
    <location>
        <begin position="177"/>
        <end position="198"/>
    </location>
</feature>
<feature type="transmembrane region" description="Helical" evidence="1">
    <location>
        <begin position="244"/>
        <end position="266"/>
    </location>
</feature>
<keyword evidence="1" id="KW-0812">Transmembrane</keyword>
<dbReference type="InterPro" id="IPR002656">
    <property type="entry name" value="Acyl_transf_3_dom"/>
</dbReference>
<keyword evidence="1" id="KW-0472">Membrane</keyword>
<evidence type="ECO:0000313" key="3">
    <source>
        <dbReference type="EMBL" id="KKL74640.1"/>
    </source>
</evidence>
<dbReference type="Pfam" id="PF01757">
    <property type="entry name" value="Acyl_transf_3"/>
    <property type="match status" value="1"/>
</dbReference>
<evidence type="ECO:0000259" key="2">
    <source>
        <dbReference type="Pfam" id="PF01757"/>
    </source>
</evidence>
<feature type="transmembrane region" description="Helical" evidence="1">
    <location>
        <begin position="154"/>
        <end position="171"/>
    </location>
</feature>
<keyword evidence="1" id="KW-1133">Transmembrane helix</keyword>
<dbReference type="EMBL" id="LAZR01024587">
    <property type="protein sequence ID" value="KKL74640.1"/>
    <property type="molecule type" value="Genomic_DNA"/>
</dbReference>
<sequence length="350" mass="40855">MTDWHVKNNELDLTITIIQVFLSGFGMPLFFLIAGMGTFYALGFVKGELYAKDRIVRLVIPLLLGMVTHVSIQVYLERISKEQFTGSFFEFYPQYFNGLYGFGGNFTWTGFHLWFLLLLFFFTIITLKPLIYLRKEDNLNEISKLVKYLNKPGRIYLLAIPLIFFELINPFNEHLQFGGWNLFSHLFFYLYGYVIASNKQFKQSIEKNRNLGIIGGIISSFMLLFVMALFTNELLDSTVQFSDFLFWSLRAINGWFLTIVILGLISKHLNFNHKSRKFLNELIMPFYVLHQTIIIIVGFYIVSLDLSIFVKYIIISSISFVIITGLVLIIRRVNVLRFLFGMRLKKKKEG</sequence>
<dbReference type="AlphaFoldDB" id="A0A0F9GZ51"/>
<dbReference type="PANTHER" id="PTHR36927">
    <property type="entry name" value="BLR4337 PROTEIN"/>
    <property type="match status" value="1"/>
</dbReference>
<dbReference type="GO" id="GO:0016747">
    <property type="term" value="F:acyltransferase activity, transferring groups other than amino-acyl groups"/>
    <property type="evidence" value="ECO:0007669"/>
    <property type="project" value="InterPro"/>
</dbReference>
<feature type="transmembrane region" description="Helical" evidence="1">
    <location>
        <begin position="20"/>
        <end position="43"/>
    </location>
</feature>
<name>A0A0F9GZ51_9ZZZZ</name>
<feature type="transmembrane region" description="Helical" evidence="1">
    <location>
        <begin position="55"/>
        <end position="76"/>
    </location>
</feature>
<dbReference type="PANTHER" id="PTHR36927:SF3">
    <property type="entry name" value="GLUCANS BIOSYNTHESIS PROTEIN C"/>
    <property type="match status" value="1"/>
</dbReference>
<proteinExistence type="predicted"/>
<feature type="transmembrane region" description="Helical" evidence="1">
    <location>
        <begin position="210"/>
        <end position="232"/>
    </location>
</feature>
<dbReference type="InterPro" id="IPR050623">
    <property type="entry name" value="Glucan_succinyl_AcylTrfase"/>
</dbReference>
<organism evidence="3">
    <name type="scientific">marine sediment metagenome</name>
    <dbReference type="NCBI Taxonomy" id="412755"/>
    <lineage>
        <taxon>unclassified sequences</taxon>
        <taxon>metagenomes</taxon>
        <taxon>ecological metagenomes</taxon>
    </lineage>
</organism>